<comment type="caution">
    <text evidence="3">The sequence shown here is derived from an EMBL/GenBank/DDBJ whole genome shotgun (WGS) entry which is preliminary data.</text>
</comment>
<dbReference type="InterPro" id="IPR007329">
    <property type="entry name" value="FMN-bd"/>
</dbReference>
<dbReference type="AlphaFoldDB" id="A0A6P2BSF6"/>
<protein>
    <submittedName>
        <fullName evidence="3">FMN-binding protein</fullName>
    </submittedName>
</protein>
<evidence type="ECO:0000259" key="2">
    <source>
        <dbReference type="SMART" id="SM00900"/>
    </source>
</evidence>
<feature type="domain" description="FMN-binding" evidence="2">
    <location>
        <begin position="94"/>
        <end position="173"/>
    </location>
</feature>
<accession>A0A6P2BSF6</accession>
<dbReference type="GO" id="GO:0016020">
    <property type="term" value="C:membrane"/>
    <property type="evidence" value="ECO:0007669"/>
    <property type="project" value="InterPro"/>
</dbReference>
<feature type="compositionally biased region" description="Low complexity" evidence="1">
    <location>
        <begin position="46"/>
        <end position="60"/>
    </location>
</feature>
<feature type="compositionally biased region" description="Low complexity" evidence="1">
    <location>
        <begin position="68"/>
        <end position="79"/>
    </location>
</feature>
<dbReference type="GO" id="GO:0010181">
    <property type="term" value="F:FMN binding"/>
    <property type="evidence" value="ECO:0007669"/>
    <property type="project" value="InterPro"/>
</dbReference>
<dbReference type="Gene3D" id="3.90.1010.20">
    <property type="match status" value="1"/>
</dbReference>
<dbReference type="RefSeq" id="WP_145858986.1">
    <property type="nucleotide sequence ID" value="NZ_RPFW01000006.1"/>
</dbReference>
<dbReference type="EMBL" id="RPFW01000006">
    <property type="protein sequence ID" value="TVZ01992.1"/>
    <property type="molecule type" value="Genomic_DNA"/>
</dbReference>
<gene>
    <name evidence="3" type="ORF">EAS64_31685</name>
</gene>
<dbReference type="OrthoDB" id="8099475at2"/>
<reference evidence="3 4" key="1">
    <citation type="submission" date="2018-11" db="EMBL/GenBank/DDBJ databases">
        <title>Trebonia kvetii gen.nov., sp.nov., a novel acidophilic actinobacterium, and proposal of the new actinobacterial family Treboniaceae fam. nov.</title>
        <authorList>
            <person name="Rapoport D."/>
            <person name="Sagova-Mareckova M."/>
            <person name="Sedlacek I."/>
            <person name="Provaznik J."/>
            <person name="Kralova S."/>
            <person name="Pavlinic D."/>
            <person name="Benes V."/>
            <person name="Kopecky J."/>
        </authorList>
    </citation>
    <scope>NUCLEOTIDE SEQUENCE [LARGE SCALE GENOMIC DNA]</scope>
    <source>
        <strain evidence="3 4">15Tr583</strain>
    </source>
</reference>
<dbReference type="Proteomes" id="UP000460272">
    <property type="component" value="Unassembled WGS sequence"/>
</dbReference>
<evidence type="ECO:0000313" key="4">
    <source>
        <dbReference type="Proteomes" id="UP000460272"/>
    </source>
</evidence>
<sequence>MKRAPIVITGTVAGLIGVLAFHTRSPAISVATIPAAGAAATSPAGAAISQGSSGTAPSSKSKSKAKAGRSAAPKASSAGTPSSSRTAVGPQVNYSWGVLSVSVTVSGTKITKVGIASLDDGGNPRSQYIDQNSIPVLEQQAVAAQSANIQGVSGASYTSAGFQQSLQAALKQLGVG</sequence>
<dbReference type="Pfam" id="PF04205">
    <property type="entry name" value="FMN_bind"/>
    <property type="match status" value="1"/>
</dbReference>
<keyword evidence="4" id="KW-1185">Reference proteome</keyword>
<organism evidence="3 4">
    <name type="scientific">Trebonia kvetii</name>
    <dbReference type="NCBI Taxonomy" id="2480626"/>
    <lineage>
        <taxon>Bacteria</taxon>
        <taxon>Bacillati</taxon>
        <taxon>Actinomycetota</taxon>
        <taxon>Actinomycetes</taxon>
        <taxon>Streptosporangiales</taxon>
        <taxon>Treboniaceae</taxon>
        <taxon>Trebonia</taxon>
    </lineage>
</organism>
<dbReference type="SMART" id="SM00900">
    <property type="entry name" value="FMN_bind"/>
    <property type="match status" value="1"/>
</dbReference>
<evidence type="ECO:0000313" key="3">
    <source>
        <dbReference type="EMBL" id="TVZ01992.1"/>
    </source>
</evidence>
<feature type="region of interest" description="Disordered" evidence="1">
    <location>
        <begin position="46"/>
        <end position="88"/>
    </location>
</feature>
<proteinExistence type="predicted"/>
<evidence type="ECO:0000256" key="1">
    <source>
        <dbReference type="SAM" id="MobiDB-lite"/>
    </source>
</evidence>
<name>A0A6P2BSF6_9ACTN</name>